<dbReference type="InterPro" id="IPR036390">
    <property type="entry name" value="WH_DNA-bd_sf"/>
</dbReference>
<dbReference type="SUPFAM" id="SSF46785">
    <property type="entry name" value="Winged helix' DNA-binding domain"/>
    <property type="match status" value="1"/>
</dbReference>
<comment type="caution">
    <text evidence="2">The sequence shown here is derived from an EMBL/GenBank/DDBJ whole genome shotgun (WGS) entry which is preliminary data.</text>
</comment>
<accession>A0A9D8KGT8</accession>
<dbReference type="InterPro" id="IPR043129">
    <property type="entry name" value="ATPase_NBD"/>
</dbReference>
<dbReference type="AlphaFoldDB" id="A0A9D8KGT8"/>
<dbReference type="Gene3D" id="1.10.10.10">
    <property type="entry name" value="Winged helix-like DNA-binding domain superfamily/Winged helix DNA-binding domain"/>
    <property type="match status" value="1"/>
</dbReference>
<evidence type="ECO:0000313" key="2">
    <source>
        <dbReference type="EMBL" id="MBN1573913.1"/>
    </source>
</evidence>
<dbReference type="Pfam" id="PF00480">
    <property type="entry name" value="ROK"/>
    <property type="match status" value="1"/>
</dbReference>
<dbReference type="PANTHER" id="PTHR18964:SF149">
    <property type="entry name" value="BIFUNCTIONAL UDP-N-ACETYLGLUCOSAMINE 2-EPIMERASE_N-ACETYLMANNOSAMINE KINASE"/>
    <property type="match status" value="1"/>
</dbReference>
<protein>
    <submittedName>
        <fullName evidence="2">ROK family protein</fullName>
    </submittedName>
</protein>
<proteinExistence type="inferred from homology"/>
<dbReference type="Gene3D" id="3.30.420.40">
    <property type="match status" value="2"/>
</dbReference>
<dbReference type="InterPro" id="IPR036388">
    <property type="entry name" value="WH-like_DNA-bd_sf"/>
</dbReference>
<dbReference type="EMBL" id="JAFGIX010000059">
    <property type="protein sequence ID" value="MBN1573913.1"/>
    <property type="molecule type" value="Genomic_DNA"/>
</dbReference>
<reference evidence="2" key="1">
    <citation type="journal article" date="2021" name="Environ. Microbiol.">
        <title>Genomic characterization of three novel Desulfobacterota classes expand the metabolic and phylogenetic diversity of the phylum.</title>
        <authorList>
            <person name="Murphy C.L."/>
            <person name="Biggerstaff J."/>
            <person name="Eichhorn A."/>
            <person name="Ewing E."/>
            <person name="Shahan R."/>
            <person name="Soriano D."/>
            <person name="Stewart S."/>
            <person name="VanMol K."/>
            <person name="Walker R."/>
            <person name="Walters P."/>
            <person name="Elshahed M.S."/>
            <person name="Youssef N.H."/>
        </authorList>
    </citation>
    <scope>NUCLEOTIDE SEQUENCE</scope>
    <source>
        <strain evidence="2">Zod_Metabat.24</strain>
    </source>
</reference>
<sequence>MAHGAKIDRRKINKRNHIIDLFRQNGPLSKAQARELSRYSMDTIISIFDSLIEEGLIVIAVGEQKKKGRRAQFYDLNHKRRLYLGTMFNDSGIFSSVVSFSRREVEQSTTRLPSSVGKDEFIELFTSHIESIVSNYSGPDGGIAAVGCSVPGDIDHEAGILKSYTFIPSLANVNFIDLISKTAPEKRIVADHNVRSMIEYILNNGGAAEERETVLFVSARSGAASGLIHKGRVVTDRGEFGHIKVTDEKARCICGRSGCLDCYFSLNSFIKIAPEMIEDDGNAKDTALLDRLAGEYRNGSGEIKRELDRRLKLFTIALLNVINVTVPDLVILTGELFKIYGDPIKRIKEITAEHFEDGGYISHFRNADFDYLDIGPEIAAIGICHRLIGEEWRFHEEER</sequence>
<organism evidence="2 3">
    <name type="scientific">Candidatus Zymogenus saltonus</name>
    <dbReference type="NCBI Taxonomy" id="2844893"/>
    <lineage>
        <taxon>Bacteria</taxon>
        <taxon>Deltaproteobacteria</taxon>
        <taxon>Candidatus Zymogenia</taxon>
        <taxon>Candidatus Zymogeniales</taxon>
        <taxon>Candidatus Zymogenaceae</taxon>
        <taxon>Candidatus Zymogenus</taxon>
    </lineage>
</organism>
<reference evidence="2" key="2">
    <citation type="submission" date="2021-01" db="EMBL/GenBank/DDBJ databases">
        <authorList>
            <person name="Hahn C.R."/>
            <person name="Youssef N.H."/>
            <person name="Elshahed M."/>
        </authorList>
    </citation>
    <scope>NUCLEOTIDE SEQUENCE</scope>
    <source>
        <strain evidence="2">Zod_Metabat.24</strain>
    </source>
</reference>
<dbReference type="Proteomes" id="UP000809273">
    <property type="component" value="Unassembled WGS sequence"/>
</dbReference>
<dbReference type="PANTHER" id="PTHR18964">
    <property type="entry name" value="ROK (REPRESSOR, ORF, KINASE) FAMILY"/>
    <property type="match status" value="1"/>
</dbReference>
<dbReference type="SUPFAM" id="SSF53067">
    <property type="entry name" value="Actin-like ATPase domain"/>
    <property type="match status" value="1"/>
</dbReference>
<comment type="similarity">
    <text evidence="1">Belongs to the ROK (NagC/XylR) family.</text>
</comment>
<dbReference type="InterPro" id="IPR000600">
    <property type="entry name" value="ROK"/>
</dbReference>
<evidence type="ECO:0000313" key="3">
    <source>
        <dbReference type="Proteomes" id="UP000809273"/>
    </source>
</evidence>
<gene>
    <name evidence="2" type="ORF">JW984_12015</name>
</gene>
<evidence type="ECO:0000256" key="1">
    <source>
        <dbReference type="ARBA" id="ARBA00006479"/>
    </source>
</evidence>
<name>A0A9D8KGT8_9DELT</name>